<keyword evidence="2" id="KW-1185">Reference proteome</keyword>
<dbReference type="AlphaFoldDB" id="A0A1J1H4F0"/>
<gene>
    <name evidence="1" type="ORF">PRELSG_0804400</name>
</gene>
<dbReference type="VEuPathDB" id="PlasmoDB:PRELSG_0804400"/>
<accession>A0A1J1H4F0</accession>
<dbReference type="Pfam" id="PF06677">
    <property type="entry name" value="Auto_anti-p27"/>
    <property type="match status" value="1"/>
</dbReference>
<dbReference type="KEGG" id="prel:PRELSG_0804400"/>
<name>A0A1J1H4F0_PLARL</name>
<proteinExistence type="predicted"/>
<organism evidence="1 2">
    <name type="scientific">Plasmodium relictum</name>
    <dbReference type="NCBI Taxonomy" id="85471"/>
    <lineage>
        <taxon>Eukaryota</taxon>
        <taxon>Sar</taxon>
        <taxon>Alveolata</taxon>
        <taxon>Apicomplexa</taxon>
        <taxon>Aconoidasida</taxon>
        <taxon>Haemosporida</taxon>
        <taxon>Plasmodiidae</taxon>
        <taxon>Plasmodium</taxon>
        <taxon>Plasmodium (Haemamoeba)</taxon>
    </lineage>
</organism>
<evidence type="ECO:0000313" key="1">
    <source>
        <dbReference type="EMBL" id="CRG99618.1"/>
    </source>
</evidence>
<dbReference type="RefSeq" id="XP_028532623.1">
    <property type="nucleotide sequence ID" value="XM_028676099.1"/>
</dbReference>
<sequence length="268" mass="31526">MKIENSTINDPFSVSQIIGDKLLQGWTLLNSSCHICNITPLIKQKNREERFCVRCNLFIKLEKSESEEDTDNVKENNEKKEDKENINDPIKYVKEIKLQNEEFNELLNKNNISKDEIQNLFEYKNYIKERCGYEVGEWLNFNKEYNQNGMKNENSELKNGSIQLKKENKSTSKCGNRDFLPSEHEDLEILKKNYISNNGLYSNRYGKLEAELSILNKTKDVFMDKLEKYSDYLIRSSNKNDEMEYINKIADVVTILEKVNNLKKNMIA</sequence>
<reference evidence="1 2" key="1">
    <citation type="submission" date="2015-04" db="EMBL/GenBank/DDBJ databases">
        <authorList>
            <consortium name="Pathogen Informatics"/>
        </authorList>
    </citation>
    <scope>NUCLEOTIDE SEQUENCE [LARGE SCALE GENOMIC DNA]</scope>
    <source>
        <strain evidence="1 2">SGS1</strain>
    </source>
</reference>
<dbReference type="Proteomes" id="UP000220158">
    <property type="component" value="Chromosome 8"/>
</dbReference>
<dbReference type="PANTHER" id="PTHR16537">
    <property type="entry name" value="SJOEGREN SYNDROME/SCLERODERMA AUTOANTIGEN 1"/>
    <property type="match status" value="1"/>
</dbReference>
<protein>
    <submittedName>
        <fullName evidence="1">Uncharacterized protein</fullName>
    </submittedName>
</protein>
<dbReference type="OrthoDB" id="28939at2759"/>
<dbReference type="PANTHER" id="PTHR16537:SF1">
    <property type="entry name" value="PROTEIN ZNRD2"/>
    <property type="match status" value="1"/>
</dbReference>
<dbReference type="InterPro" id="IPR009563">
    <property type="entry name" value="SSSCA1"/>
</dbReference>
<dbReference type="OMA" id="NEDMCNE"/>
<dbReference type="EMBL" id="LN835303">
    <property type="protein sequence ID" value="CRG99618.1"/>
    <property type="molecule type" value="Genomic_DNA"/>
</dbReference>
<evidence type="ECO:0000313" key="2">
    <source>
        <dbReference type="Proteomes" id="UP000220158"/>
    </source>
</evidence>
<dbReference type="GeneID" id="39735720"/>
<dbReference type="InterPro" id="IPR051888">
    <property type="entry name" value="UPF0148_domain"/>
</dbReference>